<evidence type="ECO:0000256" key="1">
    <source>
        <dbReference type="ARBA" id="ARBA00006336"/>
    </source>
</evidence>
<gene>
    <name evidence="4" type="ORF">BDDG_04910</name>
</gene>
<evidence type="ECO:0000259" key="3">
    <source>
        <dbReference type="Pfam" id="PF00857"/>
    </source>
</evidence>
<organism evidence="4">
    <name type="scientific">Ajellomyces dermatitidis (strain ATCC 18188 / CBS 674.68)</name>
    <name type="common">Blastomyces dermatitidis</name>
    <dbReference type="NCBI Taxonomy" id="653446"/>
    <lineage>
        <taxon>Eukaryota</taxon>
        <taxon>Fungi</taxon>
        <taxon>Dikarya</taxon>
        <taxon>Ascomycota</taxon>
        <taxon>Pezizomycotina</taxon>
        <taxon>Eurotiomycetes</taxon>
        <taxon>Eurotiomycetidae</taxon>
        <taxon>Onygenales</taxon>
        <taxon>Ajellomycetaceae</taxon>
        <taxon>Blastomyces</taxon>
    </lineage>
</organism>
<dbReference type="InterPro" id="IPR000868">
    <property type="entry name" value="Isochorismatase-like_dom"/>
</dbReference>
<keyword evidence="4" id="KW-0378">Hydrolase</keyword>
<dbReference type="Gene3D" id="3.40.50.850">
    <property type="entry name" value="Isochorismatase-like"/>
    <property type="match status" value="1"/>
</dbReference>
<dbReference type="InterPro" id="IPR036380">
    <property type="entry name" value="Isochorismatase-like_sf"/>
</dbReference>
<feature type="region of interest" description="Disordered" evidence="2">
    <location>
        <begin position="1"/>
        <end position="43"/>
    </location>
</feature>
<dbReference type="PANTHER" id="PTHR14119">
    <property type="entry name" value="HYDROLASE"/>
    <property type="match status" value="1"/>
</dbReference>
<evidence type="ECO:0000313" key="4">
    <source>
        <dbReference type="EMBL" id="EGE81967.1"/>
    </source>
</evidence>
<feature type="domain" description="Isochorismatase-like" evidence="3">
    <location>
        <begin position="139"/>
        <end position="302"/>
    </location>
</feature>
<sequence>MLLAPTSKPGRQYCSEPQRRRRQFNHLFPTDPTNRQTPRFPRVPSDISLSHIAISQPRNLATSQPRNLPSNLPLPRRALMPTSTLRFSPRFLPSFAPSSSLRAAKRYSKSPIISPARMSSTGTAALARNAKAERIRNPALFICDIQEKFRPVIYEFPKLITTTTKLLKAAKPLNIPIYITTQNRARLGATVSEFNPYLDPATNPNVRADLDKTLFSMVTPELKACLPTTTTAAADGGQPVPLDAIIVGIESHICVTQTTLDLLALGHRVYVVADGVSSVNPEERVVALARLRDAGAIVTTSESLLFEIMGDAKHAVFRQISGLVKESGEETKKALGVFCGSKI</sequence>
<comment type="similarity">
    <text evidence="1">Belongs to the isochorismatase family.</text>
</comment>
<name>F2TFF4_AJEDA</name>
<dbReference type="EMBL" id="GG749429">
    <property type="protein sequence ID" value="EGE81967.1"/>
    <property type="molecule type" value="Genomic_DNA"/>
</dbReference>
<dbReference type="SUPFAM" id="SSF52499">
    <property type="entry name" value="Isochorismatase-like hydrolases"/>
    <property type="match status" value="1"/>
</dbReference>
<reference evidence="4" key="1">
    <citation type="submission" date="2010-03" db="EMBL/GenBank/DDBJ databases">
        <title>Annotation of Blastomyces dermatitidis strain ATCC 18188.</title>
        <authorList>
            <consortium name="The Broad Institute Genome Sequencing Platform"/>
            <consortium name="Broad Institute Genome Sequencing Center for Infectious Disease."/>
            <person name="Cuomo C."/>
            <person name="Klein B."/>
            <person name="Sullivan T."/>
            <person name="Heitman J."/>
            <person name="Young S."/>
            <person name="Zeng Q."/>
            <person name="Gargeya S."/>
            <person name="Alvarado L."/>
            <person name="Berlin A.M."/>
            <person name="Chapman S.B."/>
            <person name="Chen Z."/>
            <person name="Freedman E."/>
            <person name="Gellesch M."/>
            <person name="Goldberg J."/>
            <person name="Griggs A."/>
            <person name="Gujja S."/>
            <person name="Heilman E."/>
            <person name="Heiman D."/>
            <person name="Howarth C."/>
            <person name="Mehta T."/>
            <person name="Neiman D."/>
            <person name="Pearson M."/>
            <person name="Roberts A."/>
            <person name="Saif S."/>
            <person name="Shea T."/>
            <person name="Shenoy N."/>
            <person name="Sisk P."/>
            <person name="Stolte C."/>
            <person name="Sykes S."/>
            <person name="White J."/>
            <person name="Yandava C."/>
            <person name="Haas B."/>
            <person name="Nusbaum C."/>
            <person name="Birren B."/>
        </authorList>
    </citation>
    <scope>NUCLEOTIDE SEQUENCE [LARGE SCALE GENOMIC DNA]</scope>
    <source>
        <strain evidence="4">ATCC 18188</strain>
    </source>
</reference>
<proteinExistence type="inferred from homology"/>
<dbReference type="Proteomes" id="UP000007802">
    <property type="component" value="Unassembled WGS sequence"/>
</dbReference>
<dbReference type="GO" id="GO:0016787">
    <property type="term" value="F:hydrolase activity"/>
    <property type="evidence" value="ECO:0007669"/>
    <property type="project" value="UniProtKB-KW"/>
</dbReference>
<dbReference type="Pfam" id="PF00857">
    <property type="entry name" value="Isochorismatase"/>
    <property type="match status" value="1"/>
</dbReference>
<protein>
    <submittedName>
        <fullName evidence="4">Isochorismatase family hydrolase</fullName>
    </submittedName>
</protein>
<dbReference type="AlphaFoldDB" id="F2TFF4"/>
<dbReference type="OrthoDB" id="269496at2759"/>
<evidence type="ECO:0000256" key="2">
    <source>
        <dbReference type="SAM" id="MobiDB-lite"/>
    </source>
</evidence>
<accession>F2TFF4</accession>
<dbReference type="PANTHER" id="PTHR14119:SF3">
    <property type="entry name" value="ISOCHORISMATASE DOMAIN-CONTAINING PROTEIN 2"/>
    <property type="match status" value="1"/>
</dbReference>
<dbReference type="InterPro" id="IPR050993">
    <property type="entry name" value="Isochorismatase_domain"/>
</dbReference>
<dbReference type="HOGENOM" id="CLU_066901_0_0_1"/>